<organism evidence="3 4">
    <name type="scientific">Dillenia turbinata</name>
    <dbReference type="NCBI Taxonomy" id="194707"/>
    <lineage>
        <taxon>Eukaryota</taxon>
        <taxon>Viridiplantae</taxon>
        <taxon>Streptophyta</taxon>
        <taxon>Embryophyta</taxon>
        <taxon>Tracheophyta</taxon>
        <taxon>Spermatophyta</taxon>
        <taxon>Magnoliopsida</taxon>
        <taxon>eudicotyledons</taxon>
        <taxon>Gunneridae</taxon>
        <taxon>Pentapetalae</taxon>
        <taxon>Dilleniales</taxon>
        <taxon>Dilleniaceae</taxon>
        <taxon>Dillenia</taxon>
    </lineage>
</organism>
<sequence length="460" mass="50612">MVQISWDCGRLKLLVCQLVWFLLSRPLCIEWASGKDRMIIALATSQLRVIAQHMQNQFTLFQIRPSTVTVTPSGPINAHQGRRKVKQAEARDHGETLLHCSKWGCLGHNKRHAAKILASGSRIGVTGRSRWRSENIAPSSWWRWYTTTPQSMPRGGQMNLSKSQQKQAQQPKAKPRFNPPSLPPKKKLPSTPSHWKQQDMAWSKKPRKKPHAGQHSQGKKPKKHPSLGPNGLKKTGSGPARARLWGQETQDKLHNDASDTLGAGAGHYSTGKAAKMRDAGAEKIQEVEVSLSQSAREAKDKASHKMGEARKRTSRTAQEANEKASQKAGETAEKTSQTAQAAKEKASEKAQEAKEKAYEEAQEAEKEASEMAQEARKKASEAREGAKSGGSEAEQKLSWAKEKAKEGYEAAKTKAEETVGSAKNTITSNIEAAKHKTQATKDNIAGSPSSPQQNLHDEEL</sequence>
<evidence type="ECO:0000256" key="2">
    <source>
        <dbReference type="SAM" id="SignalP"/>
    </source>
</evidence>
<dbReference type="PANTHER" id="PTHR47372">
    <property type="entry name" value="DAUER UP-REGULATED-RELATED"/>
    <property type="match status" value="1"/>
</dbReference>
<comment type="caution">
    <text evidence="3">The sequence shown here is derived from an EMBL/GenBank/DDBJ whole genome shotgun (WGS) entry which is preliminary data.</text>
</comment>
<proteinExistence type="predicted"/>
<feature type="compositionally biased region" description="Basic and acidic residues" evidence="1">
    <location>
        <begin position="296"/>
        <end position="311"/>
    </location>
</feature>
<evidence type="ECO:0000313" key="3">
    <source>
        <dbReference type="EMBL" id="KAK6930370.1"/>
    </source>
</evidence>
<reference evidence="3 4" key="1">
    <citation type="submission" date="2023-12" db="EMBL/GenBank/DDBJ databases">
        <title>A high-quality genome assembly for Dillenia turbinata (Dilleniales).</title>
        <authorList>
            <person name="Chanderbali A."/>
        </authorList>
    </citation>
    <scope>NUCLEOTIDE SEQUENCE [LARGE SCALE GENOMIC DNA]</scope>
    <source>
        <strain evidence="3">LSX21</strain>
        <tissue evidence="3">Leaf</tissue>
    </source>
</reference>
<protein>
    <submittedName>
        <fullName evidence="3">Uncharacterized protein</fullName>
    </submittedName>
</protein>
<dbReference type="SUPFAM" id="SSF58113">
    <property type="entry name" value="Apolipoprotein A-I"/>
    <property type="match status" value="1"/>
</dbReference>
<dbReference type="AlphaFoldDB" id="A0AAN8VA02"/>
<feature type="compositionally biased region" description="Low complexity" evidence="1">
    <location>
        <begin position="161"/>
        <end position="172"/>
    </location>
</feature>
<gene>
    <name evidence="3" type="ORF">RJ641_004464</name>
</gene>
<dbReference type="Proteomes" id="UP001370490">
    <property type="component" value="Unassembled WGS sequence"/>
</dbReference>
<feature type="compositionally biased region" description="Basic and acidic residues" evidence="1">
    <location>
        <begin position="275"/>
        <end position="286"/>
    </location>
</feature>
<feature type="compositionally biased region" description="Basic and acidic residues" evidence="1">
    <location>
        <begin position="320"/>
        <end position="333"/>
    </location>
</feature>
<evidence type="ECO:0000256" key="1">
    <source>
        <dbReference type="SAM" id="MobiDB-lite"/>
    </source>
</evidence>
<feature type="compositionally biased region" description="Polar residues" evidence="1">
    <location>
        <begin position="421"/>
        <end position="430"/>
    </location>
</feature>
<dbReference type="PANTHER" id="PTHR47372:SF5">
    <property type="entry name" value="LATE EMBRYOGENESIS ABUNDANT PROTEIN (LEA) FAMILY PROTEIN"/>
    <property type="match status" value="1"/>
</dbReference>
<feature type="compositionally biased region" description="Basic and acidic residues" evidence="1">
    <location>
        <begin position="393"/>
        <end position="417"/>
    </location>
</feature>
<keyword evidence="4" id="KW-1185">Reference proteome</keyword>
<keyword evidence="2" id="KW-0732">Signal</keyword>
<feature type="signal peptide" evidence="2">
    <location>
        <begin position="1"/>
        <end position="24"/>
    </location>
</feature>
<accession>A0AAN8VA02</accession>
<feature type="region of interest" description="Disordered" evidence="1">
    <location>
        <begin position="147"/>
        <end position="460"/>
    </location>
</feature>
<feature type="compositionally biased region" description="Basic and acidic residues" evidence="1">
    <location>
        <begin position="342"/>
        <end position="386"/>
    </location>
</feature>
<feature type="chain" id="PRO_5042926941" evidence="2">
    <location>
        <begin position="25"/>
        <end position="460"/>
    </location>
</feature>
<dbReference type="EMBL" id="JBAMMX010000012">
    <property type="protein sequence ID" value="KAK6930370.1"/>
    <property type="molecule type" value="Genomic_DNA"/>
</dbReference>
<dbReference type="Gene3D" id="1.20.5.1230">
    <property type="entry name" value="Apolipoprotein A-I"/>
    <property type="match status" value="1"/>
</dbReference>
<name>A0AAN8VA02_9MAGN</name>
<evidence type="ECO:0000313" key="4">
    <source>
        <dbReference type="Proteomes" id="UP001370490"/>
    </source>
</evidence>
<feature type="compositionally biased region" description="Basic residues" evidence="1">
    <location>
        <begin position="204"/>
        <end position="225"/>
    </location>
</feature>